<proteinExistence type="predicted"/>
<evidence type="ECO:0000313" key="3">
    <source>
        <dbReference type="Proteomes" id="UP000769157"/>
    </source>
</evidence>
<evidence type="ECO:0000313" key="2">
    <source>
        <dbReference type="EMBL" id="KAH3663373.1"/>
    </source>
</evidence>
<feature type="compositionally biased region" description="Basic and acidic residues" evidence="1">
    <location>
        <begin position="77"/>
        <end position="96"/>
    </location>
</feature>
<evidence type="ECO:0000256" key="1">
    <source>
        <dbReference type="SAM" id="MobiDB-lite"/>
    </source>
</evidence>
<keyword evidence="3" id="KW-1185">Reference proteome</keyword>
<feature type="region of interest" description="Disordered" evidence="1">
    <location>
        <begin position="13"/>
        <end position="46"/>
    </location>
</feature>
<comment type="caution">
    <text evidence="2">The sequence shown here is derived from an EMBL/GenBank/DDBJ whole genome shotgun (WGS) entry which is preliminary data.</text>
</comment>
<dbReference type="RefSeq" id="XP_046059796.1">
    <property type="nucleotide sequence ID" value="XM_046206539.1"/>
</dbReference>
<reference evidence="2" key="1">
    <citation type="journal article" date="2021" name="Open Biol.">
        <title>Shared evolutionary footprints suggest mitochondrial oxidative damage underlies multiple complex I losses in fungi.</title>
        <authorList>
            <person name="Schikora-Tamarit M.A."/>
            <person name="Marcet-Houben M."/>
            <person name="Nosek J."/>
            <person name="Gabaldon T."/>
        </authorList>
    </citation>
    <scope>NUCLEOTIDE SEQUENCE</scope>
    <source>
        <strain evidence="2">CBS6075</strain>
    </source>
</reference>
<dbReference type="GeneID" id="70237327"/>
<organism evidence="2 3">
    <name type="scientific">Ogataea philodendri</name>
    <dbReference type="NCBI Taxonomy" id="1378263"/>
    <lineage>
        <taxon>Eukaryota</taxon>
        <taxon>Fungi</taxon>
        <taxon>Dikarya</taxon>
        <taxon>Ascomycota</taxon>
        <taxon>Saccharomycotina</taxon>
        <taxon>Pichiomycetes</taxon>
        <taxon>Pichiales</taxon>
        <taxon>Pichiaceae</taxon>
        <taxon>Ogataea</taxon>
    </lineage>
</organism>
<reference evidence="2" key="2">
    <citation type="submission" date="2021-01" db="EMBL/GenBank/DDBJ databases">
        <authorList>
            <person name="Schikora-Tamarit M.A."/>
        </authorList>
    </citation>
    <scope>NUCLEOTIDE SEQUENCE</scope>
    <source>
        <strain evidence="2">CBS6075</strain>
    </source>
</reference>
<protein>
    <submittedName>
        <fullName evidence="2">Uncharacterized protein</fullName>
    </submittedName>
</protein>
<sequence>MFGLSYLAEEPGVLTVQQSEPEEHGVDHQTEPRVASHEQSVHHQNRKHKDLVVQNCFFKQAVSLEDRFDVEVAGQLQRRDQDVGSQLEERRPAKEPRNRKHQVLEVFCRHESEVRRKRLSVELRRNGNAVADPDPGER</sequence>
<gene>
    <name evidence="2" type="ORF">OGAPHI_005363</name>
</gene>
<name>A0A9P8P0M2_9ASCO</name>
<dbReference type="Proteomes" id="UP000769157">
    <property type="component" value="Unassembled WGS sequence"/>
</dbReference>
<feature type="compositionally biased region" description="Basic and acidic residues" evidence="1">
    <location>
        <begin position="21"/>
        <end position="41"/>
    </location>
</feature>
<dbReference type="EMBL" id="JAEUBE010000375">
    <property type="protein sequence ID" value="KAH3663373.1"/>
    <property type="molecule type" value="Genomic_DNA"/>
</dbReference>
<accession>A0A9P8P0M2</accession>
<dbReference type="AlphaFoldDB" id="A0A9P8P0M2"/>
<feature type="region of interest" description="Disordered" evidence="1">
    <location>
        <begin position="76"/>
        <end position="99"/>
    </location>
</feature>